<reference evidence="2" key="1">
    <citation type="journal article" date="2020" name="Stud. Mycol.">
        <title>101 Dothideomycetes genomes: a test case for predicting lifestyles and emergence of pathogens.</title>
        <authorList>
            <person name="Haridas S."/>
            <person name="Albert R."/>
            <person name="Binder M."/>
            <person name="Bloem J."/>
            <person name="Labutti K."/>
            <person name="Salamov A."/>
            <person name="Andreopoulos B."/>
            <person name="Baker S."/>
            <person name="Barry K."/>
            <person name="Bills G."/>
            <person name="Bluhm B."/>
            <person name="Cannon C."/>
            <person name="Castanera R."/>
            <person name="Culley D."/>
            <person name="Daum C."/>
            <person name="Ezra D."/>
            <person name="Gonzalez J."/>
            <person name="Henrissat B."/>
            <person name="Kuo A."/>
            <person name="Liang C."/>
            <person name="Lipzen A."/>
            <person name="Lutzoni F."/>
            <person name="Magnuson J."/>
            <person name="Mondo S."/>
            <person name="Nolan M."/>
            <person name="Ohm R."/>
            <person name="Pangilinan J."/>
            <person name="Park H.-J."/>
            <person name="Ramirez L."/>
            <person name="Alfaro M."/>
            <person name="Sun H."/>
            <person name="Tritt A."/>
            <person name="Yoshinaga Y."/>
            <person name="Zwiers L.-H."/>
            <person name="Turgeon B."/>
            <person name="Goodwin S."/>
            <person name="Spatafora J."/>
            <person name="Crous P."/>
            <person name="Grigoriev I."/>
        </authorList>
    </citation>
    <scope>NUCLEOTIDE SEQUENCE</scope>
    <source>
        <strain evidence="2">HMLAC05119</strain>
    </source>
</reference>
<evidence type="ECO:0000313" key="3">
    <source>
        <dbReference type="Proteomes" id="UP000800096"/>
    </source>
</evidence>
<protein>
    <submittedName>
        <fullName evidence="2">Phosphotransferase enzyme family protein-like protein</fullName>
    </submittedName>
</protein>
<dbReference type="GO" id="GO:0016740">
    <property type="term" value="F:transferase activity"/>
    <property type="evidence" value="ECO:0007669"/>
    <property type="project" value="UniProtKB-KW"/>
</dbReference>
<gene>
    <name evidence="2" type="ORF">BDU57DRAFT_558664</name>
</gene>
<dbReference type="InterPro" id="IPR051678">
    <property type="entry name" value="AGP_Transferase"/>
</dbReference>
<dbReference type="Proteomes" id="UP000800096">
    <property type="component" value="Unassembled WGS sequence"/>
</dbReference>
<keyword evidence="2" id="KW-0808">Transferase</keyword>
<dbReference type="PANTHER" id="PTHR21310">
    <property type="entry name" value="AMINOGLYCOSIDE PHOSPHOTRANSFERASE-RELATED-RELATED"/>
    <property type="match status" value="1"/>
</dbReference>
<organism evidence="2 3">
    <name type="scientific">Ampelomyces quisqualis</name>
    <name type="common">Powdery mildew agent</name>
    <dbReference type="NCBI Taxonomy" id="50730"/>
    <lineage>
        <taxon>Eukaryota</taxon>
        <taxon>Fungi</taxon>
        <taxon>Dikarya</taxon>
        <taxon>Ascomycota</taxon>
        <taxon>Pezizomycotina</taxon>
        <taxon>Dothideomycetes</taxon>
        <taxon>Pleosporomycetidae</taxon>
        <taxon>Pleosporales</taxon>
        <taxon>Pleosporineae</taxon>
        <taxon>Phaeosphaeriaceae</taxon>
        <taxon>Ampelomyces</taxon>
    </lineage>
</organism>
<evidence type="ECO:0000259" key="1">
    <source>
        <dbReference type="Pfam" id="PF01636"/>
    </source>
</evidence>
<dbReference type="OrthoDB" id="5412996at2759"/>
<dbReference type="EMBL" id="ML979138">
    <property type="protein sequence ID" value="KAF1913679.1"/>
    <property type="molecule type" value="Genomic_DNA"/>
</dbReference>
<sequence>MGVYDEIAEKIGDDEWDKWKKEVLNTKDKIAHFVARYRPGSQDPEVIDWMGGSFNLCLRVMFSDGGADAMIRFSGQGHSVSRDEKTQNEVETIKFIHENTTIPVPRLLGWGLTKDSPLQLGPFIISEFVEGVSLSSILSDRTDVQKLWLNPNIDTKILDTVYEQIADFMLQLYQFNFSSIGAISKDAETGSWSVKRRPLTYSMNELATSTFYPVDEFPSNPFNTASDYFQSLTQAHLTHLRTQRNFCSSPKAAEELYVSRHLFAQLVSKYTVNDRGPFKLFCDDFRCQNMLVDPENLRITAVLDLEFTNAMPEQYASESPWWLLLVGPEAYLFRGRTIEEFEAAYKPRLEQFVRAMQRVEEAKGLTTNKTSLSSLMLESWHTKRFWFNFAARKSLDVDVLFNNCLNEDGRGLESLDEDLHAGLDPFVEMKMKQLKVYDIDCKELLE</sequence>
<dbReference type="AlphaFoldDB" id="A0A6A5QE94"/>
<dbReference type="PANTHER" id="PTHR21310:SF37">
    <property type="entry name" value="AMINOGLYCOSIDE PHOSPHOTRANSFERASE DOMAIN-CONTAINING PROTEIN"/>
    <property type="match status" value="1"/>
</dbReference>
<dbReference type="SUPFAM" id="SSF56112">
    <property type="entry name" value="Protein kinase-like (PK-like)"/>
    <property type="match status" value="1"/>
</dbReference>
<evidence type="ECO:0000313" key="2">
    <source>
        <dbReference type="EMBL" id="KAF1913679.1"/>
    </source>
</evidence>
<name>A0A6A5QE94_AMPQU</name>
<accession>A0A6A5QE94</accession>
<dbReference type="Pfam" id="PF01636">
    <property type="entry name" value="APH"/>
    <property type="match status" value="1"/>
</dbReference>
<proteinExistence type="predicted"/>
<keyword evidence="3" id="KW-1185">Reference proteome</keyword>
<feature type="domain" description="Aminoglycoside phosphotransferase" evidence="1">
    <location>
        <begin position="82"/>
        <end position="308"/>
    </location>
</feature>
<dbReference type="Gene3D" id="3.90.1200.10">
    <property type="match status" value="1"/>
</dbReference>
<dbReference type="InterPro" id="IPR002575">
    <property type="entry name" value="Aminoglycoside_PTrfase"/>
</dbReference>
<dbReference type="InterPro" id="IPR011009">
    <property type="entry name" value="Kinase-like_dom_sf"/>
</dbReference>